<evidence type="ECO:0000313" key="3">
    <source>
        <dbReference type="Proteomes" id="UP000664940"/>
    </source>
</evidence>
<accession>A0A834EBI1</accession>
<reference evidence="2 3" key="1">
    <citation type="journal article" date="2020" name="Nature">
        <title>Six reference-quality genomes reveal evolution of bat adaptations.</title>
        <authorList>
            <person name="Jebb D."/>
            <person name="Huang Z."/>
            <person name="Pippel M."/>
            <person name="Hughes G.M."/>
            <person name="Lavrichenko K."/>
            <person name="Devanna P."/>
            <person name="Winkler S."/>
            <person name="Jermiin L.S."/>
            <person name="Skirmuntt E.C."/>
            <person name="Katzourakis A."/>
            <person name="Burkitt-Gray L."/>
            <person name="Ray D.A."/>
            <person name="Sullivan K.A.M."/>
            <person name="Roscito J.G."/>
            <person name="Kirilenko B.M."/>
            <person name="Davalos L.M."/>
            <person name="Corthals A.P."/>
            <person name="Power M.L."/>
            <person name="Jones G."/>
            <person name="Ransome R.D."/>
            <person name="Dechmann D.K.N."/>
            <person name="Locatelli A.G."/>
            <person name="Puechmaille S.J."/>
            <person name="Fedrigo O."/>
            <person name="Jarvis E.D."/>
            <person name="Hiller M."/>
            <person name="Vernes S.C."/>
            <person name="Myers E.W."/>
            <person name="Teeling E.C."/>
        </authorList>
    </citation>
    <scope>NUCLEOTIDE SEQUENCE [LARGE SCALE GENOMIC DNA]</scope>
    <source>
        <strain evidence="2">Bat1K_MPI-CBG_1</strain>
    </source>
</reference>
<proteinExistence type="predicted"/>
<sequence>MYHFHLMMRVCWAFIVTRWVSDGTQLTVILTKWLLVVPSLPGPSSMMGIAFQRCTILHCKDMGLLQNLKGLWYESPTRVFIFSPLISSTLWHFPDCFSLLEGCLGLHQHPFPQHHSDITTFYITQCISWSSDLGYGIYRSPNPKKPLDIALIFFFFVMGYMTQSTALYFGLGALACPSPRNILQRQQVLNLCKVDFPYSAAHVWPAACKQSLAHPA</sequence>
<protein>
    <submittedName>
        <fullName evidence="2">Uncharacterized protein</fullName>
    </submittedName>
</protein>
<name>A0A834EBI1_9CHIR</name>
<keyword evidence="1" id="KW-0812">Transmembrane</keyword>
<dbReference type="EMBL" id="JABVXQ010000004">
    <property type="protein sequence ID" value="KAF6114760.1"/>
    <property type="molecule type" value="Genomic_DNA"/>
</dbReference>
<comment type="caution">
    <text evidence="2">The sequence shown here is derived from an EMBL/GenBank/DDBJ whole genome shotgun (WGS) entry which is preliminary data.</text>
</comment>
<keyword evidence="1" id="KW-1133">Transmembrane helix</keyword>
<evidence type="ECO:0000313" key="2">
    <source>
        <dbReference type="EMBL" id="KAF6114760.1"/>
    </source>
</evidence>
<gene>
    <name evidence="2" type="ORF">HJG60_010694</name>
</gene>
<dbReference type="AlphaFoldDB" id="A0A834EBI1"/>
<feature type="transmembrane region" description="Helical" evidence="1">
    <location>
        <begin position="149"/>
        <end position="171"/>
    </location>
</feature>
<dbReference type="Proteomes" id="UP000664940">
    <property type="component" value="Unassembled WGS sequence"/>
</dbReference>
<keyword evidence="1" id="KW-0472">Membrane</keyword>
<evidence type="ECO:0000256" key="1">
    <source>
        <dbReference type="SAM" id="Phobius"/>
    </source>
</evidence>
<organism evidence="2 3">
    <name type="scientific">Phyllostomus discolor</name>
    <name type="common">pale spear-nosed bat</name>
    <dbReference type="NCBI Taxonomy" id="89673"/>
    <lineage>
        <taxon>Eukaryota</taxon>
        <taxon>Metazoa</taxon>
        <taxon>Chordata</taxon>
        <taxon>Craniata</taxon>
        <taxon>Vertebrata</taxon>
        <taxon>Euteleostomi</taxon>
        <taxon>Mammalia</taxon>
        <taxon>Eutheria</taxon>
        <taxon>Laurasiatheria</taxon>
        <taxon>Chiroptera</taxon>
        <taxon>Yangochiroptera</taxon>
        <taxon>Phyllostomidae</taxon>
        <taxon>Phyllostominae</taxon>
        <taxon>Phyllostomus</taxon>
    </lineage>
</organism>